<name>A0ABW5D9T3_9BACT</name>
<dbReference type="EMBL" id="JBHUIT010000023">
    <property type="protein sequence ID" value="MFD2257244.1"/>
    <property type="molecule type" value="Genomic_DNA"/>
</dbReference>
<evidence type="ECO:0000313" key="1">
    <source>
        <dbReference type="EMBL" id="MFD2257244.1"/>
    </source>
</evidence>
<protein>
    <submittedName>
        <fullName evidence="1">Uncharacterized protein</fullName>
    </submittedName>
</protein>
<proteinExistence type="predicted"/>
<reference evidence="2" key="1">
    <citation type="journal article" date="2019" name="Int. J. Syst. Evol. Microbiol.">
        <title>The Global Catalogue of Microorganisms (GCM) 10K type strain sequencing project: providing services to taxonomists for standard genome sequencing and annotation.</title>
        <authorList>
            <consortium name="The Broad Institute Genomics Platform"/>
            <consortium name="The Broad Institute Genome Sequencing Center for Infectious Disease"/>
            <person name="Wu L."/>
            <person name="Ma J."/>
        </authorList>
    </citation>
    <scope>NUCLEOTIDE SEQUENCE [LARGE SCALE GENOMIC DNA]</scope>
    <source>
        <strain evidence="2">CGMCC 4.7106</strain>
    </source>
</reference>
<evidence type="ECO:0000313" key="2">
    <source>
        <dbReference type="Proteomes" id="UP001597375"/>
    </source>
</evidence>
<keyword evidence="2" id="KW-1185">Reference proteome</keyword>
<sequence length="158" mass="17803">RRGSRLMNFGSLPRRAIPITFCKKSAMFPKIYTLQCAPYGEHKVCFDIMDEDDDFLVTEDLGVVATGRFVENWEAVWNTALPMLDQLLLDYEQGVTVAELFTDSSNTLNVLILLPEDDDPPDTEFRADLFIDKKTRHGSIVFGVGFRDLVAESASATF</sequence>
<accession>A0ABW5D9T3</accession>
<gene>
    <name evidence="1" type="ORF">ACFSSA_11210</name>
</gene>
<dbReference type="Proteomes" id="UP001597375">
    <property type="component" value="Unassembled WGS sequence"/>
</dbReference>
<dbReference type="RefSeq" id="WP_386820531.1">
    <property type="nucleotide sequence ID" value="NZ_JBHUIT010000023.1"/>
</dbReference>
<organism evidence="1 2">
    <name type="scientific">Luteolibacter algae</name>
    <dbReference type="NCBI Taxonomy" id="454151"/>
    <lineage>
        <taxon>Bacteria</taxon>
        <taxon>Pseudomonadati</taxon>
        <taxon>Verrucomicrobiota</taxon>
        <taxon>Verrucomicrobiia</taxon>
        <taxon>Verrucomicrobiales</taxon>
        <taxon>Verrucomicrobiaceae</taxon>
        <taxon>Luteolibacter</taxon>
    </lineage>
</organism>
<comment type="caution">
    <text evidence="1">The sequence shown here is derived from an EMBL/GenBank/DDBJ whole genome shotgun (WGS) entry which is preliminary data.</text>
</comment>
<feature type="non-terminal residue" evidence="1">
    <location>
        <position position="1"/>
    </location>
</feature>